<name>A0A7T0C0U3_9BACT</name>
<evidence type="ECO:0000313" key="1">
    <source>
        <dbReference type="EMBL" id="QPJ64469.1"/>
    </source>
</evidence>
<sequence length="255" mass="27995">MNQEAAEFSADAKGVFCPINASPPPSEGDSVSIPALYKSEAYLELLKVKEGEICLDLDAGFPAMMIGAIKRGASVCAVSESYARLRDLSANTVAETDHALQLYWDPKRSYRAPESFDVAWIRNLSGQPEDAAARLYDQLMPGGRALAMAPNVWNYGRLFCESNSEQDCGPALSISRLEAILKNAGFRDIVLYSAFPDPCEPDLLLPWENGLRFYREHGAASASFSARLKKLMEITLMKKFKCRALVPAFVATAVK</sequence>
<dbReference type="AlphaFoldDB" id="A0A7T0C0U3"/>
<dbReference type="InterPro" id="IPR029063">
    <property type="entry name" value="SAM-dependent_MTases_sf"/>
</dbReference>
<dbReference type="SUPFAM" id="SSF53335">
    <property type="entry name" value="S-adenosyl-L-methionine-dependent methyltransferases"/>
    <property type="match status" value="1"/>
</dbReference>
<organism evidence="1 2">
    <name type="scientific">Candidatus Nitrohelix vancouverensis</name>
    <dbReference type="NCBI Taxonomy" id="2705534"/>
    <lineage>
        <taxon>Bacteria</taxon>
        <taxon>Pseudomonadati</taxon>
        <taxon>Nitrospinota/Tectimicrobiota group</taxon>
        <taxon>Nitrospinota</taxon>
        <taxon>Nitrospinia</taxon>
        <taxon>Nitrospinales</taxon>
        <taxon>Nitrospinaceae</taxon>
        <taxon>Candidatus Nitrohelix</taxon>
    </lineage>
</organism>
<proteinExistence type="predicted"/>
<evidence type="ECO:0008006" key="3">
    <source>
        <dbReference type="Google" id="ProtNLM"/>
    </source>
</evidence>
<dbReference type="Gene3D" id="3.40.50.150">
    <property type="entry name" value="Vaccinia Virus protein VP39"/>
    <property type="match status" value="1"/>
</dbReference>
<dbReference type="Proteomes" id="UP000594464">
    <property type="component" value="Chromosome"/>
</dbReference>
<accession>A0A7T0C0U3</accession>
<evidence type="ECO:0000313" key="2">
    <source>
        <dbReference type="Proteomes" id="UP000594464"/>
    </source>
</evidence>
<dbReference type="KEGG" id="nva:G3M78_03275"/>
<dbReference type="EMBL" id="CP048620">
    <property type="protein sequence ID" value="QPJ64469.1"/>
    <property type="molecule type" value="Genomic_DNA"/>
</dbReference>
<gene>
    <name evidence="1" type="ORF">G3M78_03275</name>
</gene>
<reference evidence="2" key="1">
    <citation type="submission" date="2020-02" db="EMBL/GenBank/DDBJ databases">
        <title>Genomic and physiological characterization of two novel Nitrospinaceae genera.</title>
        <authorList>
            <person name="Mueller A.J."/>
            <person name="Jung M.-Y."/>
            <person name="Strachan C.R."/>
            <person name="Herbold C.W."/>
            <person name="Kirkegaard R.H."/>
            <person name="Daims H."/>
        </authorList>
    </citation>
    <scope>NUCLEOTIDE SEQUENCE [LARGE SCALE GENOMIC DNA]</scope>
</reference>
<protein>
    <recommendedName>
        <fullName evidence="3">Methyltransferase</fullName>
    </recommendedName>
</protein>